<gene>
    <name evidence="1" type="ORF">N7539_004040</name>
</gene>
<name>A0A9W9XD17_9EURO</name>
<dbReference type="GeneID" id="81623891"/>
<evidence type="ECO:0000313" key="1">
    <source>
        <dbReference type="EMBL" id="KAJ5489150.1"/>
    </source>
</evidence>
<dbReference type="EMBL" id="JAPWDQ010000004">
    <property type="protein sequence ID" value="KAJ5489150.1"/>
    <property type="molecule type" value="Genomic_DNA"/>
</dbReference>
<keyword evidence="2" id="KW-1185">Reference proteome</keyword>
<accession>A0A9W9XD17</accession>
<sequence length="64" mass="6768">MALTDCVSLFLGSRSRLISLDLIVVLSRGTAIAGYTRRSTLGAKGLPDEELISRTSASLLASDK</sequence>
<dbReference type="Proteomes" id="UP001148312">
    <property type="component" value="Unassembled WGS sequence"/>
</dbReference>
<dbReference type="RefSeq" id="XP_056791183.1">
    <property type="nucleotide sequence ID" value="XM_056933642.1"/>
</dbReference>
<dbReference type="AlphaFoldDB" id="A0A9W9XD17"/>
<reference evidence="1" key="2">
    <citation type="journal article" date="2023" name="IMA Fungus">
        <title>Comparative genomic study of the Penicillium genus elucidates a diverse pangenome and 15 lateral gene transfer events.</title>
        <authorList>
            <person name="Petersen C."/>
            <person name="Sorensen T."/>
            <person name="Nielsen M.R."/>
            <person name="Sondergaard T.E."/>
            <person name="Sorensen J.L."/>
            <person name="Fitzpatrick D.A."/>
            <person name="Frisvad J.C."/>
            <person name="Nielsen K.L."/>
        </authorList>
    </citation>
    <scope>NUCLEOTIDE SEQUENCE</scope>
    <source>
        <strain evidence="1">IBT 30728</strain>
    </source>
</reference>
<reference evidence="1" key="1">
    <citation type="submission" date="2022-12" db="EMBL/GenBank/DDBJ databases">
        <authorList>
            <person name="Petersen C."/>
        </authorList>
    </citation>
    <scope>NUCLEOTIDE SEQUENCE</scope>
    <source>
        <strain evidence="1">IBT 30728</strain>
    </source>
</reference>
<evidence type="ECO:0000313" key="2">
    <source>
        <dbReference type="Proteomes" id="UP001148312"/>
    </source>
</evidence>
<comment type="caution">
    <text evidence="1">The sequence shown here is derived from an EMBL/GenBank/DDBJ whole genome shotgun (WGS) entry which is preliminary data.</text>
</comment>
<organism evidence="1 2">
    <name type="scientific">Penicillium diatomitis</name>
    <dbReference type="NCBI Taxonomy" id="2819901"/>
    <lineage>
        <taxon>Eukaryota</taxon>
        <taxon>Fungi</taxon>
        <taxon>Dikarya</taxon>
        <taxon>Ascomycota</taxon>
        <taxon>Pezizomycotina</taxon>
        <taxon>Eurotiomycetes</taxon>
        <taxon>Eurotiomycetidae</taxon>
        <taxon>Eurotiales</taxon>
        <taxon>Aspergillaceae</taxon>
        <taxon>Penicillium</taxon>
    </lineage>
</organism>
<protein>
    <submittedName>
        <fullName evidence="1">Uncharacterized protein</fullName>
    </submittedName>
</protein>
<proteinExistence type="predicted"/>